<dbReference type="Gene3D" id="3.60.21.10">
    <property type="match status" value="1"/>
</dbReference>
<organism evidence="3 4">
    <name type="scientific">Coraliomargarita sinensis</name>
    <dbReference type="NCBI Taxonomy" id="2174842"/>
    <lineage>
        <taxon>Bacteria</taxon>
        <taxon>Pseudomonadati</taxon>
        <taxon>Verrucomicrobiota</taxon>
        <taxon>Opitutia</taxon>
        <taxon>Puniceicoccales</taxon>
        <taxon>Coraliomargaritaceae</taxon>
        <taxon>Coraliomargarita</taxon>
    </lineage>
</organism>
<comment type="caution">
    <text evidence="3">The sequence shown here is derived from an EMBL/GenBank/DDBJ whole genome shotgun (WGS) entry which is preliminary data.</text>
</comment>
<dbReference type="InterPro" id="IPR029052">
    <property type="entry name" value="Metallo-depent_PP-like"/>
</dbReference>
<feature type="domain" description="STAND NTPase 4 small alpha/beta" evidence="2">
    <location>
        <begin position="617"/>
        <end position="672"/>
    </location>
</feature>
<dbReference type="Pfam" id="PF24406">
    <property type="entry name" value="nSTAND_NTPase4"/>
    <property type="match status" value="1"/>
</dbReference>
<accession>A0A317ZLQ7</accession>
<evidence type="ECO:0000259" key="1">
    <source>
        <dbReference type="Pfam" id="PF00149"/>
    </source>
</evidence>
<dbReference type="InterPro" id="IPR051158">
    <property type="entry name" value="Metallophosphoesterase_sf"/>
</dbReference>
<dbReference type="SUPFAM" id="SSF56300">
    <property type="entry name" value="Metallo-dependent phosphatases"/>
    <property type="match status" value="1"/>
</dbReference>
<dbReference type="InterPro" id="IPR057123">
    <property type="entry name" value="STAND_NTPase4_dom"/>
</dbReference>
<dbReference type="OrthoDB" id="9811542at2"/>
<sequence>MKKINILHISDIHARTDRELELDIRTKALIRDIEHLKVEPDIIIVSGDLAYSGRPEEFELADKIFSKLSRGLNISAKNFMFCMGNHDIDRSKIDTMAEAGLISKISDTNLASEAFDHTSWTMPRQQNYLNYLNTRGIDTTSPSYSRVFEVSDFKVGISSFNSSWRCSGDTDKNNLFLTDPQVHALHEEIKDAELKIAIMHHPMDWYHATEQTHVQPDLYRRYDFVLTGHLHSPESSYQITPNNESLIFTVPAFFDGAISGIHDGYNFYTVDPIERSVACHHRKFIREREDFDRHVEHAKDGQSQLPLPQQAIPTLAPLHVVKKMNEAVTSLELSVREELKIAQKLDNPIIVNPPFKEVTWKREGKSENHVNDPYHNASETSSIIYGEPDSGTTIFLKELCSKVNAVRNERYALYFESQEVAGVKKPEQLLRFINNRVDEEIGESKNEVQLTIAIDNLNSSNSDFIGRFLSLAAEQKWHIVLCVKNDMLFDAIGPELSLKGIAFLRLSQWGPSRLKEFATRYLEALGKTVDVDAAIEFLENCLANSDIPVTPFLVAVYLRVFCELGNELSGLNFIRLLEKMEETGLDQAEGESAYSIYNLRLILQKLAILCYERSSLSVDKNELESIIIEFFDKKLLDSNPNKFISHLCQSGIVCEKDNYIEFTCYVFYNFYLAQSLEKGFLILKDNLTDLDSALRLGDALSYFSGRQREDQFIATQLLRYIEKEYPIENAVTVTHLEEHIKHLLEPRKNADERDDIASKAVKRRKDLKAADKDFEERRAEHREVSESLMGYKTPSTDIEKIIRHVLALRSLYNVVRNAEHIDGPDKLVILSKVIDHHVHCNMSLITLHAKALASEELHSLSAYLITLGGSSFLTEHLGAESLKRAILKLLETETDPLKRFLLISLYADLRLPNYIKMFESFITEATNVCLIEMSYAKANDLLIKYEQEKLPTQLIGLFNTAFDKRQSLTSKLTTISYSQKDIKPKDTLQARDAALNHAKKMHFRYRELKKMQ</sequence>
<dbReference type="EMBL" id="QHJQ01000002">
    <property type="protein sequence ID" value="PXA05107.1"/>
    <property type="molecule type" value="Genomic_DNA"/>
</dbReference>
<dbReference type="Proteomes" id="UP000247099">
    <property type="component" value="Unassembled WGS sequence"/>
</dbReference>
<dbReference type="AlphaFoldDB" id="A0A317ZLQ7"/>
<proteinExistence type="predicted"/>
<gene>
    <name evidence="3" type="ORF">DDZ13_03855</name>
</gene>
<dbReference type="GO" id="GO:0016787">
    <property type="term" value="F:hydrolase activity"/>
    <property type="evidence" value="ECO:0007669"/>
    <property type="project" value="InterPro"/>
</dbReference>
<dbReference type="InParanoid" id="A0A317ZLQ7"/>
<keyword evidence="4" id="KW-1185">Reference proteome</keyword>
<dbReference type="InterPro" id="IPR004843">
    <property type="entry name" value="Calcineurin-like_PHP"/>
</dbReference>
<feature type="domain" description="Calcineurin-like phosphoesterase" evidence="1">
    <location>
        <begin position="5"/>
        <end position="233"/>
    </location>
</feature>
<reference evidence="3 4" key="1">
    <citation type="submission" date="2018-05" db="EMBL/GenBank/DDBJ databases">
        <title>Coraliomargarita sinensis sp. nov., isolated from a marine solar saltern.</title>
        <authorList>
            <person name="Zhou L.Y."/>
        </authorList>
    </citation>
    <scope>NUCLEOTIDE SEQUENCE [LARGE SCALE GENOMIC DNA]</scope>
    <source>
        <strain evidence="3 4">WN38</strain>
    </source>
</reference>
<dbReference type="PANTHER" id="PTHR31302:SF0">
    <property type="entry name" value="TRANSMEMBRANE PROTEIN WITH METALLOPHOSPHOESTERASE DOMAIN"/>
    <property type="match status" value="1"/>
</dbReference>
<name>A0A317ZLQ7_9BACT</name>
<dbReference type="Pfam" id="PF00149">
    <property type="entry name" value="Metallophos"/>
    <property type="match status" value="1"/>
</dbReference>
<dbReference type="RefSeq" id="WP_110130108.1">
    <property type="nucleotide sequence ID" value="NZ_QHJQ01000002.1"/>
</dbReference>
<protein>
    <submittedName>
        <fullName evidence="3">Uncharacterized protein</fullName>
    </submittedName>
</protein>
<evidence type="ECO:0000259" key="2">
    <source>
        <dbReference type="Pfam" id="PF24406"/>
    </source>
</evidence>
<dbReference type="PANTHER" id="PTHR31302">
    <property type="entry name" value="TRANSMEMBRANE PROTEIN WITH METALLOPHOSPHOESTERASE DOMAIN-RELATED"/>
    <property type="match status" value="1"/>
</dbReference>
<evidence type="ECO:0000313" key="3">
    <source>
        <dbReference type="EMBL" id="PXA05107.1"/>
    </source>
</evidence>
<evidence type="ECO:0000313" key="4">
    <source>
        <dbReference type="Proteomes" id="UP000247099"/>
    </source>
</evidence>